<dbReference type="Proteomes" id="UP001141552">
    <property type="component" value="Unassembled WGS sequence"/>
</dbReference>
<organism evidence="1 2">
    <name type="scientific">Turnera subulata</name>
    <dbReference type="NCBI Taxonomy" id="218843"/>
    <lineage>
        <taxon>Eukaryota</taxon>
        <taxon>Viridiplantae</taxon>
        <taxon>Streptophyta</taxon>
        <taxon>Embryophyta</taxon>
        <taxon>Tracheophyta</taxon>
        <taxon>Spermatophyta</taxon>
        <taxon>Magnoliopsida</taxon>
        <taxon>eudicotyledons</taxon>
        <taxon>Gunneridae</taxon>
        <taxon>Pentapetalae</taxon>
        <taxon>rosids</taxon>
        <taxon>fabids</taxon>
        <taxon>Malpighiales</taxon>
        <taxon>Passifloraceae</taxon>
        <taxon>Turnera</taxon>
    </lineage>
</organism>
<reference evidence="1" key="1">
    <citation type="submission" date="2022-02" db="EMBL/GenBank/DDBJ databases">
        <authorList>
            <person name="Henning P.M."/>
            <person name="McCubbin A.G."/>
            <person name="Shore J.S."/>
        </authorList>
    </citation>
    <scope>NUCLEOTIDE SEQUENCE</scope>
    <source>
        <strain evidence="1">F60SS</strain>
        <tissue evidence="1">Leaves</tissue>
    </source>
</reference>
<comment type="caution">
    <text evidence="1">The sequence shown here is derived from an EMBL/GenBank/DDBJ whole genome shotgun (WGS) entry which is preliminary data.</text>
</comment>
<gene>
    <name evidence="1" type="ORF">Tsubulata_049349</name>
</gene>
<dbReference type="EMBL" id="JAKUCV010005842">
    <property type="protein sequence ID" value="KAJ4829630.1"/>
    <property type="molecule type" value="Genomic_DNA"/>
</dbReference>
<evidence type="ECO:0000313" key="2">
    <source>
        <dbReference type="Proteomes" id="UP001141552"/>
    </source>
</evidence>
<feature type="non-terminal residue" evidence="1">
    <location>
        <position position="67"/>
    </location>
</feature>
<keyword evidence="2" id="KW-1185">Reference proteome</keyword>
<dbReference type="AlphaFoldDB" id="A0A9Q0FDR8"/>
<accession>A0A9Q0FDR8</accession>
<reference evidence="1" key="2">
    <citation type="journal article" date="2023" name="Plants (Basel)">
        <title>Annotation of the Turnera subulata (Passifloraceae) Draft Genome Reveals the S-Locus Evolved after the Divergence of Turneroideae from Passifloroideae in a Stepwise Manner.</title>
        <authorList>
            <person name="Henning P.M."/>
            <person name="Roalson E.H."/>
            <person name="Mir W."/>
            <person name="McCubbin A.G."/>
            <person name="Shore J.S."/>
        </authorList>
    </citation>
    <scope>NUCLEOTIDE SEQUENCE</scope>
    <source>
        <strain evidence="1">F60SS</strain>
    </source>
</reference>
<protein>
    <submittedName>
        <fullName evidence="1">Uncharacterized protein</fullName>
    </submittedName>
</protein>
<evidence type="ECO:0000313" key="1">
    <source>
        <dbReference type="EMBL" id="KAJ4829630.1"/>
    </source>
</evidence>
<name>A0A9Q0FDR8_9ROSI</name>
<sequence>SGTSRGRSLPENCSSLLTPLTGTVSCSLLTLGDHSQDPVQKISPLLPCWLIQKCMALRCLGSSHLLV</sequence>
<proteinExistence type="predicted"/>